<evidence type="ECO:0000313" key="2">
    <source>
        <dbReference type="EMBL" id="SHJ15043.1"/>
    </source>
</evidence>
<keyword evidence="1" id="KW-0732">Signal</keyword>
<evidence type="ECO:0000313" key="3">
    <source>
        <dbReference type="Proteomes" id="UP000184292"/>
    </source>
</evidence>
<dbReference type="PROSITE" id="PS51257">
    <property type="entry name" value="PROKAR_LIPOPROTEIN"/>
    <property type="match status" value="1"/>
</dbReference>
<dbReference type="Proteomes" id="UP000184292">
    <property type="component" value="Unassembled WGS sequence"/>
</dbReference>
<evidence type="ECO:0000256" key="1">
    <source>
        <dbReference type="SAM" id="SignalP"/>
    </source>
</evidence>
<gene>
    <name evidence="2" type="ORF">SAMN05444417_3002</name>
</gene>
<sequence>MRAALPLPVLPRSAPALLALPFLVLAACMPVADGAVPSGNALPPAMHGTWGESCAAPFVIGPRRVEGANTVCIPQEVRPGASGGIVARMACEGPGGRYEDLVRLARDGGALTWQSAGATLRWESCGR</sequence>
<feature type="signal peptide" evidence="1">
    <location>
        <begin position="1"/>
        <end position="26"/>
    </location>
</feature>
<protein>
    <recommendedName>
        <fullName evidence="4">Lipoprotein</fullName>
    </recommendedName>
</protein>
<organism evidence="2 3">
    <name type="scientific">Wenxinia saemankumensis</name>
    <dbReference type="NCBI Taxonomy" id="1447782"/>
    <lineage>
        <taxon>Bacteria</taxon>
        <taxon>Pseudomonadati</taxon>
        <taxon>Pseudomonadota</taxon>
        <taxon>Alphaproteobacteria</taxon>
        <taxon>Rhodobacterales</taxon>
        <taxon>Roseobacteraceae</taxon>
        <taxon>Wenxinia</taxon>
    </lineage>
</organism>
<feature type="chain" id="PRO_5012861587" description="Lipoprotein" evidence="1">
    <location>
        <begin position="27"/>
        <end position="127"/>
    </location>
</feature>
<accession>A0A1M6GYK4</accession>
<name>A0A1M6GYK4_9RHOB</name>
<evidence type="ECO:0008006" key="4">
    <source>
        <dbReference type="Google" id="ProtNLM"/>
    </source>
</evidence>
<keyword evidence="3" id="KW-1185">Reference proteome</keyword>
<dbReference type="AlphaFoldDB" id="A0A1M6GYK4"/>
<reference evidence="2 3" key="1">
    <citation type="submission" date="2016-11" db="EMBL/GenBank/DDBJ databases">
        <authorList>
            <person name="Jaros S."/>
            <person name="Januszkiewicz K."/>
            <person name="Wedrychowicz H."/>
        </authorList>
    </citation>
    <scope>NUCLEOTIDE SEQUENCE [LARGE SCALE GENOMIC DNA]</scope>
    <source>
        <strain evidence="2 3">DSM 100565</strain>
    </source>
</reference>
<dbReference type="RefSeq" id="WP_073332653.1">
    <property type="nucleotide sequence ID" value="NZ_FQYO01000005.1"/>
</dbReference>
<proteinExistence type="predicted"/>
<dbReference type="EMBL" id="FQYO01000005">
    <property type="protein sequence ID" value="SHJ15043.1"/>
    <property type="molecule type" value="Genomic_DNA"/>
</dbReference>